<accession>A0AAV4M290</accession>
<evidence type="ECO:0000313" key="2">
    <source>
        <dbReference type="Proteomes" id="UP001497744"/>
    </source>
</evidence>
<evidence type="ECO:0000313" key="1">
    <source>
        <dbReference type="EMBL" id="GIX66078.1"/>
    </source>
</evidence>
<organism evidence="1 2">
    <name type="scientific">Babesia caballi</name>
    <dbReference type="NCBI Taxonomy" id="5871"/>
    <lineage>
        <taxon>Eukaryota</taxon>
        <taxon>Sar</taxon>
        <taxon>Alveolata</taxon>
        <taxon>Apicomplexa</taxon>
        <taxon>Aconoidasida</taxon>
        <taxon>Piroplasmida</taxon>
        <taxon>Babesiidae</taxon>
        <taxon>Babesia</taxon>
    </lineage>
</organism>
<dbReference type="AlphaFoldDB" id="A0AAV4M290"/>
<protein>
    <submittedName>
        <fullName evidence="1">Aminodeoxychorismate/anthranilate synthase component II</fullName>
    </submittedName>
</protein>
<dbReference type="EMBL" id="BPLF01000006">
    <property type="protein sequence ID" value="GIX66078.1"/>
    <property type="molecule type" value="Genomic_DNA"/>
</dbReference>
<proteinExistence type="predicted"/>
<name>A0AAV4M290_BABCB</name>
<dbReference type="GeneID" id="94197559"/>
<dbReference type="Proteomes" id="UP001497744">
    <property type="component" value="Unassembled WGS sequence"/>
</dbReference>
<keyword evidence="2" id="KW-1185">Reference proteome</keyword>
<reference evidence="1 2" key="1">
    <citation type="submission" date="2021-06" db="EMBL/GenBank/DDBJ databases">
        <title>Genome sequence of Babesia caballi.</title>
        <authorList>
            <person name="Yamagishi J."/>
            <person name="Kidaka T."/>
            <person name="Ochi A."/>
        </authorList>
    </citation>
    <scope>NUCLEOTIDE SEQUENCE [LARGE SCALE GENOMIC DNA]</scope>
    <source>
        <strain evidence="1">USDA-D6B2</strain>
    </source>
</reference>
<gene>
    <name evidence="1" type="ORF">BcabD6B2_55140</name>
</gene>
<sequence length="372" mass="41922">MPLALAAVRGQHVVVRERRVPPHVPQPAGRAQLQVEVARHVARLLLHVLHQQLVELEVDRAQRRDVLEIGVQLRPCQRTAQRRALDGPSVGKGDAVRRLKATVHHQTALAALLLRSTRLLGLGVCDKTQLCTRRRPRARARRRARVLRCGVVPATRRLRRHDRGQRKAQVLEYQLRHRLPARVRAHVRLRHADGRGRRRHAQQVRRHPVYQRVRAPHHLVPDHPLAVRLVQQPARVRPQAEVLPQRVAAVRDRVPVVRVNRGHAGPSVRALRGEALRRELALGLADAVRQDGRRLLAGGEGELEVARPVVQHHPRQGGVGAGVHRFSRRFPVRATPVRCADCRRRNGTPRAPSHAIDYGGYHTQVFNAALAG</sequence>
<comment type="caution">
    <text evidence="1">The sequence shown here is derived from an EMBL/GenBank/DDBJ whole genome shotgun (WGS) entry which is preliminary data.</text>
</comment>
<dbReference type="RefSeq" id="XP_067718147.1">
    <property type="nucleotide sequence ID" value="XM_067862046.1"/>
</dbReference>